<comment type="caution">
    <text evidence="1">The sequence shown here is derived from an EMBL/GenBank/DDBJ whole genome shotgun (WGS) entry which is preliminary data.</text>
</comment>
<dbReference type="Proteomes" id="UP000617979">
    <property type="component" value="Unassembled WGS sequence"/>
</dbReference>
<name>A0ABQ1G0A5_9BACL</name>
<evidence type="ECO:0000313" key="1">
    <source>
        <dbReference type="EMBL" id="GGA34894.1"/>
    </source>
</evidence>
<reference evidence="2" key="1">
    <citation type="journal article" date="2019" name="Int. J. Syst. Evol. Microbiol.">
        <title>The Global Catalogue of Microorganisms (GCM) 10K type strain sequencing project: providing services to taxonomists for standard genome sequencing and annotation.</title>
        <authorList>
            <consortium name="The Broad Institute Genomics Platform"/>
            <consortium name="The Broad Institute Genome Sequencing Center for Infectious Disease"/>
            <person name="Wu L."/>
            <person name="Ma J."/>
        </authorList>
    </citation>
    <scope>NUCLEOTIDE SEQUENCE [LARGE SCALE GENOMIC DNA]</scope>
    <source>
        <strain evidence="2">CGMCC 1.12404</strain>
    </source>
</reference>
<sequence>MTNLTQKTTGFLSRRINQMVTGKRKGFDVGDISFGVSMPVPIFMDLGGQAVNLSQLNRVLGALSGEIGKE</sequence>
<organism evidence="1 2">
    <name type="scientific">Kroppenstedtia guangzhouensis</name>
    <dbReference type="NCBI Taxonomy" id="1274356"/>
    <lineage>
        <taxon>Bacteria</taxon>
        <taxon>Bacillati</taxon>
        <taxon>Bacillota</taxon>
        <taxon>Bacilli</taxon>
        <taxon>Bacillales</taxon>
        <taxon>Thermoactinomycetaceae</taxon>
        <taxon>Kroppenstedtia</taxon>
    </lineage>
</organism>
<accession>A0ABQ1G0A5</accession>
<keyword evidence="2" id="KW-1185">Reference proteome</keyword>
<dbReference type="EMBL" id="BMEX01000001">
    <property type="protein sequence ID" value="GGA34894.1"/>
    <property type="molecule type" value="Genomic_DNA"/>
</dbReference>
<gene>
    <name evidence="1" type="ORF">GCM10007416_04770</name>
</gene>
<proteinExistence type="predicted"/>
<protein>
    <submittedName>
        <fullName evidence="1">Uncharacterized protein</fullName>
    </submittedName>
</protein>
<evidence type="ECO:0000313" key="2">
    <source>
        <dbReference type="Proteomes" id="UP000617979"/>
    </source>
</evidence>